<reference evidence="2" key="1">
    <citation type="submission" date="2020-10" db="EMBL/GenBank/DDBJ databases">
        <title>Connecting structure to function with the recovery of over 1000 high-quality activated sludge metagenome-assembled genomes encoding full-length rRNA genes using long-read sequencing.</title>
        <authorList>
            <person name="Singleton C.M."/>
            <person name="Petriglieri F."/>
            <person name="Kristensen J.M."/>
            <person name="Kirkegaard R.H."/>
            <person name="Michaelsen T.Y."/>
            <person name="Andersen M.H."/>
            <person name="Karst S.M."/>
            <person name="Dueholm M.S."/>
            <person name="Nielsen P.H."/>
            <person name="Albertsen M."/>
        </authorList>
    </citation>
    <scope>NUCLEOTIDE SEQUENCE</scope>
    <source>
        <strain evidence="2">EsbW_18-Q3-R4-48_MAXAC.044</strain>
    </source>
</reference>
<evidence type="ECO:0000313" key="2">
    <source>
        <dbReference type="EMBL" id="MBK7425461.1"/>
    </source>
</evidence>
<evidence type="ECO:0000313" key="3">
    <source>
        <dbReference type="Proteomes" id="UP000886602"/>
    </source>
</evidence>
<dbReference type="AlphaFoldDB" id="A0A9D7I9J4"/>
<accession>A0A9D7I9J4</accession>
<evidence type="ECO:0000259" key="1">
    <source>
        <dbReference type="PROSITE" id="PS50011"/>
    </source>
</evidence>
<dbReference type="Pfam" id="PF06293">
    <property type="entry name" value="Kdo"/>
    <property type="match status" value="1"/>
</dbReference>
<dbReference type="Proteomes" id="UP000886602">
    <property type="component" value="Unassembled WGS sequence"/>
</dbReference>
<dbReference type="EMBL" id="JADJNC010000067">
    <property type="protein sequence ID" value="MBK7425461.1"/>
    <property type="molecule type" value="Genomic_DNA"/>
</dbReference>
<name>A0A9D7I9J4_9RHOO</name>
<proteinExistence type="predicted"/>
<dbReference type="InterPro" id="IPR011009">
    <property type="entry name" value="Kinase-like_dom_sf"/>
</dbReference>
<feature type="domain" description="Protein kinase" evidence="1">
    <location>
        <begin position="290"/>
        <end position="483"/>
    </location>
</feature>
<organism evidence="2 3">
    <name type="scientific">Candidatus Propionivibrio dominans</name>
    <dbReference type="NCBI Taxonomy" id="2954373"/>
    <lineage>
        <taxon>Bacteria</taxon>
        <taxon>Pseudomonadati</taxon>
        <taxon>Pseudomonadota</taxon>
        <taxon>Betaproteobacteria</taxon>
        <taxon>Rhodocyclales</taxon>
        <taxon>Rhodocyclaceae</taxon>
        <taxon>Propionivibrio</taxon>
    </lineage>
</organism>
<protein>
    <recommendedName>
        <fullName evidence="1">Protein kinase domain-containing protein</fullName>
    </recommendedName>
</protein>
<dbReference type="GO" id="GO:0005524">
    <property type="term" value="F:ATP binding"/>
    <property type="evidence" value="ECO:0007669"/>
    <property type="project" value="InterPro"/>
</dbReference>
<comment type="caution">
    <text evidence="2">The sequence shown here is derived from an EMBL/GenBank/DDBJ whole genome shotgun (WGS) entry which is preliminary data.</text>
</comment>
<dbReference type="GO" id="GO:0004672">
    <property type="term" value="F:protein kinase activity"/>
    <property type="evidence" value="ECO:0007669"/>
    <property type="project" value="InterPro"/>
</dbReference>
<dbReference type="PROSITE" id="PS50011">
    <property type="entry name" value="PROTEIN_KINASE_DOM"/>
    <property type="match status" value="1"/>
</dbReference>
<sequence length="483" mass="53276">MSGDSVKRLDAAGLRAAGRTPETPFCLALADGSEVLLQRLLRVLPGKRIVGEGQWNGRRVLAKLFVAGGSARHWTQEKAGIEALQNAGVLTPDLLLAAPLASGGHILLTRFLDGAQTLAEAWEPLSALPAGSPAALEVLCPAFRMLGRLHACGLVQEDLHLGNFLRCAERLYVIDGDAVRSISPGKGLDEPQASTNLAVLLAQLPMAWDARRSELLEAYRAGGGLDIGDMARLESELSRVRSWRLKDFLGKTLRDCTLFKVRRSAFRFTAVRRAAAERLAPLLEAPDAAMLQGRLLKDGKTCTVARVEQAGGSLVVKRYNLKSMQHALERFWRPTRAWHSWREGHRLQHLGIATPAPLALIEERIGPLRRRAFLINAFCPGVSLLHFLSPDREPEVAVASAIVSLFQRLHTLRISHGDLKASNLLWHDGNVFMIDLDALVQHRSASGHARAWRRDRERLLRNWPAPSILHQWLDRNLPPAKAG</sequence>
<gene>
    <name evidence="2" type="ORF">IPJ48_21555</name>
</gene>
<dbReference type="Gene3D" id="1.10.510.10">
    <property type="entry name" value="Transferase(Phosphotransferase) domain 1"/>
    <property type="match status" value="1"/>
</dbReference>
<dbReference type="InterPro" id="IPR000719">
    <property type="entry name" value="Prot_kinase_dom"/>
</dbReference>
<dbReference type="SUPFAM" id="SSF56112">
    <property type="entry name" value="Protein kinase-like (PK-like)"/>
    <property type="match status" value="2"/>
</dbReference>